<evidence type="ECO:0000313" key="2">
    <source>
        <dbReference type="Proteomes" id="UP000663181"/>
    </source>
</evidence>
<gene>
    <name evidence="1" type="ORF">ISN74_17640</name>
</gene>
<sequence>MPALIDVPVVPMDVEDGCTRWLAGGWLGEVGMANMLNEQAVFVHN</sequence>
<dbReference type="EMBL" id="CP064030">
    <property type="protein sequence ID" value="QRN53233.1"/>
    <property type="molecule type" value="Genomic_DNA"/>
</dbReference>
<evidence type="ECO:0000313" key="1">
    <source>
        <dbReference type="EMBL" id="QRN53233.1"/>
    </source>
</evidence>
<accession>A0ABX7GT56</accession>
<name>A0ABX7GT56_9GAMM</name>
<organism evidence="1 2">
    <name type="scientific">Dyella caseinilytica</name>
    <dbReference type="NCBI Taxonomy" id="1849581"/>
    <lineage>
        <taxon>Bacteria</taxon>
        <taxon>Pseudomonadati</taxon>
        <taxon>Pseudomonadota</taxon>
        <taxon>Gammaproteobacteria</taxon>
        <taxon>Lysobacterales</taxon>
        <taxon>Rhodanobacteraceae</taxon>
        <taxon>Dyella</taxon>
    </lineage>
</organism>
<keyword evidence="2" id="KW-1185">Reference proteome</keyword>
<proteinExistence type="predicted"/>
<dbReference type="RefSeq" id="WP_203546642.1">
    <property type="nucleotide sequence ID" value="NZ_BMIZ01000002.1"/>
</dbReference>
<reference evidence="1 2" key="1">
    <citation type="submission" date="2020-10" db="EMBL/GenBank/DDBJ databases">
        <title>Phylogeny of dyella-like bacteria.</title>
        <authorList>
            <person name="Fu J."/>
        </authorList>
    </citation>
    <scope>NUCLEOTIDE SEQUENCE [LARGE SCALE GENOMIC DNA]</scope>
    <source>
        <strain evidence="1 2">DHOB09</strain>
    </source>
</reference>
<protein>
    <submittedName>
        <fullName evidence="1">Uncharacterized protein</fullName>
    </submittedName>
</protein>
<dbReference type="Proteomes" id="UP000663181">
    <property type="component" value="Chromosome"/>
</dbReference>